<organism evidence="2 3">
    <name type="scientific">Mycena metata</name>
    <dbReference type="NCBI Taxonomy" id="1033252"/>
    <lineage>
        <taxon>Eukaryota</taxon>
        <taxon>Fungi</taxon>
        <taxon>Dikarya</taxon>
        <taxon>Basidiomycota</taxon>
        <taxon>Agaricomycotina</taxon>
        <taxon>Agaricomycetes</taxon>
        <taxon>Agaricomycetidae</taxon>
        <taxon>Agaricales</taxon>
        <taxon>Marasmiineae</taxon>
        <taxon>Mycenaceae</taxon>
        <taxon>Mycena</taxon>
    </lineage>
</organism>
<evidence type="ECO:0000256" key="1">
    <source>
        <dbReference type="SAM" id="Phobius"/>
    </source>
</evidence>
<feature type="transmembrane region" description="Helical" evidence="1">
    <location>
        <begin position="98"/>
        <end position="119"/>
    </location>
</feature>
<evidence type="ECO:0000313" key="3">
    <source>
        <dbReference type="Proteomes" id="UP001215598"/>
    </source>
</evidence>
<dbReference type="EMBL" id="JARKIB010000002">
    <property type="protein sequence ID" value="KAJ7784543.1"/>
    <property type="molecule type" value="Genomic_DNA"/>
</dbReference>
<reference evidence="2" key="1">
    <citation type="submission" date="2023-03" db="EMBL/GenBank/DDBJ databases">
        <title>Massive genome expansion in bonnet fungi (Mycena s.s.) driven by repeated elements and novel gene families across ecological guilds.</title>
        <authorList>
            <consortium name="Lawrence Berkeley National Laboratory"/>
            <person name="Harder C.B."/>
            <person name="Miyauchi S."/>
            <person name="Viragh M."/>
            <person name="Kuo A."/>
            <person name="Thoen E."/>
            <person name="Andreopoulos B."/>
            <person name="Lu D."/>
            <person name="Skrede I."/>
            <person name="Drula E."/>
            <person name="Henrissat B."/>
            <person name="Morin E."/>
            <person name="Kohler A."/>
            <person name="Barry K."/>
            <person name="LaButti K."/>
            <person name="Morin E."/>
            <person name="Salamov A."/>
            <person name="Lipzen A."/>
            <person name="Mereny Z."/>
            <person name="Hegedus B."/>
            <person name="Baldrian P."/>
            <person name="Stursova M."/>
            <person name="Weitz H."/>
            <person name="Taylor A."/>
            <person name="Grigoriev I.V."/>
            <person name="Nagy L.G."/>
            <person name="Martin F."/>
            <person name="Kauserud H."/>
        </authorList>
    </citation>
    <scope>NUCLEOTIDE SEQUENCE</scope>
    <source>
        <strain evidence="2">CBHHK182m</strain>
    </source>
</reference>
<accession>A0AAD7P1W6</accession>
<keyword evidence="1" id="KW-1133">Transmembrane helix</keyword>
<name>A0AAD7P1W6_9AGAR</name>
<feature type="non-terminal residue" evidence="2">
    <location>
        <position position="214"/>
    </location>
</feature>
<sequence length="214" mass="23608">MDDPNSDASFLRVQVWGMFLQSLAFGVYLTTSSLGIHLYLNLQMVATAVTHMQAVSQFSDGSRPINIAKYTTILVQTVICSGVLIYRCWLVHNRTWPSVAISLVLWLGAVALMGIVIHIDTVHKISGIFDISQSKVFGSCFWGVLIVANLVTTSLIAYRVWRIAKLRCRSNFATDTASTSPAIKTSSHIIIESGLIYTIMTLVTFLLFVAQSNT</sequence>
<dbReference type="AlphaFoldDB" id="A0AAD7P1W6"/>
<proteinExistence type="predicted"/>
<feature type="transmembrane region" description="Helical" evidence="1">
    <location>
        <begin position="139"/>
        <end position="161"/>
    </location>
</feature>
<comment type="caution">
    <text evidence="2">The sequence shown here is derived from an EMBL/GenBank/DDBJ whole genome shotgun (WGS) entry which is preliminary data.</text>
</comment>
<evidence type="ECO:0000313" key="2">
    <source>
        <dbReference type="EMBL" id="KAJ7784543.1"/>
    </source>
</evidence>
<keyword evidence="1" id="KW-0472">Membrane</keyword>
<dbReference type="Proteomes" id="UP001215598">
    <property type="component" value="Unassembled WGS sequence"/>
</dbReference>
<feature type="transmembrane region" description="Helical" evidence="1">
    <location>
        <begin position="13"/>
        <end position="31"/>
    </location>
</feature>
<feature type="transmembrane region" description="Helical" evidence="1">
    <location>
        <begin position="189"/>
        <end position="210"/>
    </location>
</feature>
<protein>
    <submittedName>
        <fullName evidence="2">Uncharacterized protein</fullName>
    </submittedName>
</protein>
<keyword evidence="1" id="KW-0812">Transmembrane</keyword>
<gene>
    <name evidence="2" type="ORF">B0H16DRAFT_1492921</name>
</gene>
<keyword evidence="3" id="KW-1185">Reference proteome</keyword>